<sequence length="154" mass="18032">MDLLTELEKPNSRDFWKQIGKIRISNDRRDQIPWEVIDDTGEVIMDKECVLQKWKTDYQTLFNDQTDSMLYDECHLDRIKKGEISSDPELVDTSCLNEPITRCEVEKAVSRLKLRKAAGIDNIPAENAELQYELSILVHNMIRRRRALKSNLHS</sequence>
<dbReference type="EMBL" id="CACVKT020006851">
    <property type="protein sequence ID" value="CAC5403804.1"/>
    <property type="molecule type" value="Genomic_DNA"/>
</dbReference>
<proteinExistence type="predicted"/>
<accession>A0A6J8D9K3</accession>
<dbReference type="Proteomes" id="UP000507470">
    <property type="component" value="Unassembled WGS sequence"/>
</dbReference>
<dbReference type="OrthoDB" id="418748at2759"/>
<evidence type="ECO:0000313" key="1">
    <source>
        <dbReference type="EMBL" id="CAC5403804.1"/>
    </source>
</evidence>
<organism evidence="1 2">
    <name type="scientific">Mytilus coruscus</name>
    <name type="common">Sea mussel</name>
    <dbReference type="NCBI Taxonomy" id="42192"/>
    <lineage>
        <taxon>Eukaryota</taxon>
        <taxon>Metazoa</taxon>
        <taxon>Spiralia</taxon>
        <taxon>Lophotrochozoa</taxon>
        <taxon>Mollusca</taxon>
        <taxon>Bivalvia</taxon>
        <taxon>Autobranchia</taxon>
        <taxon>Pteriomorphia</taxon>
        <taxon>Mytilida</taxon>
        <taxon>Mytiloidea</taxon>
        <taxon>Mytilidae</taxon>
        <taxon>Mytilinae</taxon>
        <taxon>Mytilus</taxon>
    </lineage>
</organism>
<name>A0A6J8D9K3_MYTCO</name>
<evidence type="ECO:0000313" key="2">
    <source>
        <dbReference type="Proteomes" id="UP000507470"/>
    </source>
</evidence>
<keyword evidence="2" id="KW-1185">Reference proteome</keyword>
<reference evidence="1 2" key="1">
    <citation type="submission" date="2020-06" db="EMBL/GenBank/DDBJ databases">
        <authorList>
            <person name="Li R."/>
            <person name="Bekaert M."/>
        </authorList>
    </citation>
    <scope>NUCLEOTIDE SEQUENCE [LARGE SCALE GENOMIC DNA]</scope>
    <source>
        <strain evidence="2">wild</strain>
    </source>
</reference>
<protein>
    <submittedName>
        <fullName evidence="1">Uncharacterized protein</fullName>
    </submittedName>
</protein>
<gene>
    <name evidence="1" type="ORF">MCOR_37669</name>
</gene>
<dbReference type="AlphaFoldDB" id="A0A6J8D9K3"/>